<feature type="transmembrane region" description="Helical" evidence="1">
    <location>
        <begin position="185"/>
        <end position="204"/>
    </location>
</feature>
<keyword evidence="1" id="KW-0472">Membrane</keyword>
<dbReference type="RefSeq" id="WP_311340338.1">
    <property type="nucleotide sequence ID" value="NZ_JAVRHS010000003.1"/>
</dbReference>
<dbReference type="Pfam" id="PF00892">
    <property type="entry name" value="EamA"/>
    <property type="match status" value="1"/>
</dbReference>
<dbReference type="PANTHER" id="PTHR22911">
    <property type="entry name" value="ACYL-MALONYL CONDENSING ENZYME-RELATED"/>
    <property type="match status" value="1"/>
</dbReference>
<dbReference type="InterPro" id="IPR037185">
    <property type="entry name" value="EmrE-like"/>
</dbReference>
<feature type="transmembrane region" description="Helical" evidence="1">
    <location>
        <begin position="268"/>
        <end position="286"/>
    </location>
</feature>
<accession>A0ABU2ZGQ3</accession>
<dbReference type="PANTHER" id="PTHR22911:SF76">
    <property type="entry name" value="EAMA DOMAIN-CONTAINING PROTEIN"/>
    <property type="match status" value="1"/>
</dbReference>
<feature type="transmembrane region" description="Helical" evidence="1">
    <location>
        <begin position="128"/>
        <end position="146"/>
    </location>
</feature>
<name>A0ABU2ZGQ3_9SPHN</name>
<dbReference type="SUPFAM" id="SSF103481">
    <property type="entry name" value="Multidrug resistance efflux transporter EmrE"/>
    <property type="match status" value="2"/>
</dbReference>
<evidence type="ECO:0000313" key="4">
    <source>
        <dbReference type="Proteomes" id="UP001259803"/>
    </source>
</evidence>
<feature type="domain" description="EamA" evidence="2">
    <location>
        <begin position="154"/>
        <end position="284"/>
    </location>
</feature>
<reference evidence="3 4" key="1">
    <citation type="submission" date="2023-09" db="EMBL/GenBank/DDBJ databases">
        <authorList>
            <person name="Rey-Velasco X."/>
        </authorList>
    </citation>
    <scope>NUCLEOTIDE SEQUENCE [LARGE SCALE GENOMIC DNA]</scope>
    <source>
        <strain evidence="3 4">F390</strain>
    </source>
</reference>
<feature type="transmembrane region" description="Helical" evidence="1">
    <location>
        <begin position="216"/>
        <end position="235"/>
    </location>
</feature>
<comment type="caution">
    <text evidence="3">The sequence shown here is derived from an EMBL/GenBank/DDBJ whole genome shotgun (WGS) entry which is preliminary data.</text>
</comment>
<feature type="transmembrane region" description="Helical" evidence="1">
    <location>
        <begin position="242"/>
        <end position="262"/>
    </location>
</feature>
<dbReference type="InterPro" id="IPR000620">
    <property type="entry name" value="EamA_dom"/>
</dbReference>
<protein>
    <submittedName>
        <fullName evidence="3">DMT family transporter</fullName>
    </submittedName>
</protein>
<evidence type="ECO:0000259" key="2">
    <source>
        <dbReference type="Pfam" id="PF00892"/>
    </source>
</evidence>
<sequence length="290" mass="30682">MTITASRLPAMRFAALLIGNVALALGPWLVRLADTGPVAAGFWRLILAVPLLALLARRETGSALRVGRPLFLLIVGAGVFFAFDLASWHVGIEQTRLGNAALFGNSGGIILMAWSLAAARRLPRMMELAAVGAALGGAALLMGSSLEISRESLVGDLFCLLAGAFYAVYILMLRPARDRLGQWNVLLWSTIAGAPVLLGMAVLLGEDIMPQDWTPLLALMLGSQVVGQGLLIYSLAWFRPLVIGLALLTQPAIAALAGWLAFGELVSLTDMIGMVLMAAALVLARLQSSR</sequence>
<gene>
    <name evidence="3" type="ORF">RM533_06190</name>
</gene>
<keyword evidence="1" id="KW-0812">Transmembrane</keyword>
<dbReference type="Proteomes" id="UP001259803">
    <property type="component" value="Unassembled WGS sequence"/>
</dbReference>
<feature type="transmembrane region" description="Helical" evidence="1">
    <location>
        <begin position="152"/>
        <end position="173"/>
    </location>
</feature>
<feature type="transmembrane region" description="Helical" evidence="1">
    <location>
        <begin position="70"/>
        <end position="91"/>
    </location>
</feature>
<organism evidence="3 4">
    <name type="scientific">Croceicoccus esteveae</name>
    <dbReference type="NCBI Taxonomy" id="3075597"/>
    <lineage>
        <taxon>Bacteria</taxon>
        <taxon>Pseudomonadati</taxon>
        <taxon>Pseudomonadota</taxon>
        <taxon>Alphaproteobacteria</taxon>
        <taxon>Sphingomonadales</taxon>
        <taxon>Erythrobacteraceae</taxon>
        <taxon>Croceicoccus</taxon>
    </lineage>
</organism>
<proteinExistence type="predicted"/>
<keyword evidence="4" id="KW-1185">Reference proteome</keyword>
<keyword evidence="1" id="KW-1133">Transmembrane helix</keyword>
<feature type="transmembrane region" description="Helical" evidence="1">
    <location>
        <begin position="42"/>
        <end position="58"/>
    </location>
</feature>
<evidence type="ECO:0000313" key="3">
    <source>
        <dbReference type="EMBL" id="MDT0575771.1"/>
    </source>
</evidence>
<evidence type="ECO:0000256" key="1">
    <source>
        <dbReference type="SAM" id="Phobius"/>
    </source>
</evidence>
<feature type="transmembrane region" description="Helical" evidence="1">
    <location>
        <begin position="97"/>
        <end position="116"/>
    </location>
</feature>
<dbReference type="EMBL" id="JAVRHS010000003">
    <property type="protein sequence ID" value="MDT0575771.1"/>
    <property type="molecule type" value="Genomic_DNA"/>
</dbReference>